<reference evidence="1" key="1">
    <citation type="journal article" date="2015" name="Nature">
        <title>Complex archaea that bridge the gap between prokaryotes and eukaryotes.</title>
        <authorList>
            <person name="Spang A."/>
            <person name="Saw J.H."/>
            <person name="Jorgensen S.L."/>
            <person name="Zaremba-Niedzwiedzka K."/>
            <person name="Martijn J."/>
            <person name="Lind A.E."/>
            <person name="van Eijk R."/>
            <person name="Schleper C."/>
            <person name="Guy L."/>
            <person name="Ettema T.J."/>
        </authorList>
    </citation>
    <scope>NUCLEOTIDE SEQUENCE</scope>
</reference>
<evidence type="ECO:0000313" key="1">
    <source>
        <dbReference type="EMBL" id="KKN69726.1"/>
    </source>
</evidence>
<organism evidence="1">
    <name type="scientific">marine sediment metagenome</name>
    <dbReference type="NCBI Taxonomy" id="412755"/>
    <lineage>
        <taxon>unclassified sequences</taxon>
        <taxon>metagenomes</taxon>
        <taxon>ecological metagenomes</taxon>
    </lineage>
</organism>
<gene>
    <name evidence="1" type="ORF">LCGC14_0438260</name>
</gene>
<name>A0A0F9V857_9ZZZZ</name>
<sequence>MTVTDCPQDTFKTFTGQFKDTLLGLFKQFNGFATLSSSVLHDRDIDRDITEKKAQLRRYGC</sequence>
<protein>
    <submittedName>
        <fullName evidence="1">Uncharacterized protein</fullName>
    </submittedName>
</protein>
<dbReference type="EMBL" id="LAZR01000420">
    <property type="protein sequence ID" value="KKN69726.1"/>
    <property type="molecule type" value="Genomic_DNA"/>
</dbReference>
<accession>A0A0F9V857</accession>
<dbReference type="AlphaFoldDB" id="A0A0F9V857"/>
<comment type="caution">
    <text evidence="1">The sequence shown here is derived from an EMBL/GenBank/DDBJ whole genome shotgun (WGS) entry which is preliminary data.</text>
</comment>
<proteinExistence type="predicted"/>